<dbReference type="CDD" id="cd12148">
    <property type="entry name" value="fungal_TF_MHR"/>
    <property type="match status" value="1"/>
</dbReference>
<sequence length="519" mass="58549">MKNSLGVDLGLACAAIYSEHIYFEVPVLDCSSLCCSVEDSRAPFSNDSLLHYALMAAAAPWLGDGILSRCGLQNRQEGFESSVHGFEACLGSSVERDPFEETQALLIMVFALSQISTRAMGRKQSQWLRLAIKNLHKMSPSPAGQNSEGCAQSRSRLWKRLWWSGFIMEQLHFLRHSLEEPAPFYPSRFGIDPRSMQPLLLEDFDLGPSRKSGFHVSEYWNCMQRASCFIERAALCELVARYARDRPRKTPSMPPPSSLGQINHDDDFWKIEATVQRFVQFRQDTRFYSAGSYINDDGQHIGLLATRVRLDMVFFRIMIALYRRIEKQNDNYGHGSTRSMWYRLRDERIAQIAREVLATSKQLLDRTGSTGPSFGAGVEVLRAITVTAGALLSLKTWPLDYQRLLWESQALLETCFDASCTLWTECAAEHHTRSSPPPPLTYEVAEGASAAFNMAETPRDDAAQSCALVEDVEWLEKKRLLSDFDEMWNTTDMKLKHTFDHPPGAAREAHSFGACALGT</sequence>
<dbReference type="PANTHER" id="PTHR47425:SF3">
    <property type="entry name" value="ZN(II)2CYS6 TRANSCRIPTION FACTOR (EUROFUNG)"/>
    <property type="match status" value="1"/>
</dbReference>
<dbReference type="OrthoDB" id="5136550at2759"/>
<proteinExistence type="predicted"/>
<organism evidence="1 2">
    <name type="scientific">Thelonectria olida</name>
    <dbReference type="NCBI Taxonomy" id="1576542"/>
    <lineage>
        <taxon>Eukaryota</taxon>
        <taxon>Fungi</taxon>
        <taxon>Dikarya</taxon>
        <taxon>Ascomycota</taxon>
        <taxon>Pezizomycotina</taxon>
        <taxon>Sordariomycetes</taxon>
        <taxon>Hypocreomycetidae</taxon>
        <taxon>Hypocreales</taxon>
        <taxon>Nectriaceae</taxon>
        <taxon>Thelonectria</taxon>
    </lineage>
</organism>
<evidence type="ECO:0008006" key="3">
    <source>
        <dbReference type="Google" id="ProtNLM"/>
    </source>
</evidence>
<dbReference type="Proteomes" id="UP000777438">
    <property type="component" value="Unassembled WGS sequence"/>
</dbReference>
<dbReference type="EMBL" id="JAGPYM010000050">
    <property type="protein sequence ID" value="KAH6871815.1"/>
    <property type="molecule type" value="Genomic_DNA"/>
</dbReference>
<gene>
    <name evidence="1" type="ORF">B0T10DRAFT_466474</name>
</gene>
<protein>
    <recommendedName>
        <fullName evidence="3">Transcription factor domain-containing protein</fullName>
    </recommendedName>
</protein>
<dbReference type="InterPro" id="IPR052761">
    <property type="entry name" value="Fungal_Detox/Toxin_TFs"/>
</dbReference>
<dbReference type="PANTHER" id="PTHR47425">
    <property type="entry name" value="FARB-RELATED"/>
    <property type="match status" value="1"/>
</dbReference>
<reference evidence="1 2" key="1">
    <citation type="journal article" date="2021" name="Nat. Commun.">
        <title>Genetic determinants of endophytism in the Arabidopsis root mycobiome.</title>
        <authorList>
            <person name="Mesny F."/>
            <person name="Miyauchi S."/>
            <person name="Thiergart T."/>
            <person name="Pickel B."/>
            <person name="Atanasova L."/>
            <person name="Karlsson M."/>
            <person name="Huettel B."/>
            <person name="Barry K.W."/>
            <person name="Haridas S."/>
            <person name="Chen C."/>
            <person name="Bauer D."/>
            <person name="Andreopoulos W."/>
            <person name="Pangilinan J."/>
            <person name="LaButti K."/>
            <person name="Riley R."/>
            <person name="Lipzen A."/>
            <person name="Clum A."/>
            <person name="Drula E."/>
            <person name="Henrissat B."/>
            <person name="Kohler A."/>
            <person name="Grigoriev I.V."/>
            <person name="Martin F.M."/>
            <person name="Hacquard S."/>
        </authorList>
    </citation>
    <scope>NUCLEOTIDE SEQUENCE [LARGE SCALE GENOMIC DNA]</scope>
    <source>
        <strain evidence="1 2">MPI-CAGE-CH-0241</strain>
    </source>
</reference>
<dbReference type="AlphaFoldDB" id="A0A9P9AF58"/>
<name>A0A9P9AF58_9HYPO</name>
<keyword evidence="2" id="KW-1185">Reference proteome</keyword>
<comment type="caution">
    <text evidence="1">The sequence shown here is derived from an EMBL/GenBank/DDBJ whole genome shotgun (WGS) entry which is preliminary data.</text>
</comment>
<evidence type="ECO:0000313" key="1">
    <source>
        <dbReference type="EMBL" id="KAH6871815.1"/>
    </source>
</evidence>
<evidence type="ECO:0000313" key="2">
    <source>
        <dbReference type="Proteomes" id="UP000777438"/>
    </source>
</evidence>
<accession>A0A9P9AF58</accession>